<dbReference type="Proteomes" id="UP001174997">
    <property type="component" value="Unassembled WGS sequence"/>
</dbReference>
<keyword evidence="1" id="KW-0812">Transmembrane</keyword>
<feature type="transmembrane region" description="Helical" evidence="1">
    <location>
        <begin position="89"/>
        <end position="112"/>
    </location>
</feature>
<evidence type="ECO:0000313" key="3">
    <source>
        <dbReference type="Proteomes" id="UP001174997"/>
    </source>
</evidence>
<sequence>MVEGVRKYTKYDGNGNGYDIGYDGKRNKYGWMVTIGRGGDLMDTYEGRTIGGWVAFGWFFFSFYSLRFGPAQKAQASKHLWSRHFAQSVARRAIGIFSFLFFFSVSCCWSGGGGDGGWCGPRCCFFAPFVIRDFLGWFLCVMLLLFVVHYLLLFFFTYYKQK</sequence>
<reference evidence="2" key="1">
    <citation type="submission" date="2023-06" db="EMBL/GenBank/DDBJ databases">
        <title>Genome-scale phylogeny and comparative genomics of the fungal order Sordariales.</title>
        <authorList>
            <consortium name="Lawrence Berkeley National Laboratory"/>
            <person name="Hensen N."/>
            <person name="Bonometti L."/>
            <person name="Westerberg I."/>
            <person name="Brannstrom I.O."/>
            <person name="Guillou S."/>
            <person name="Cros-Aarteil S."/>
            <person name="Calhoun S."/>
            <person name="Haridas S."/>
            <person name="Kuo A."/>
            <person name="Mondo S."/>
            <person name="Pangilinan J."/>
            <person name="Riley R."/>
            <person name="Labutti K."/>
            <person name="Andreopoulos B."/>
            <person name="Lipzen A."/>
            <person name="Chen C."/>
            <person name="Yanf M."/>
            <person name="Daum C."/>
            <person name="Ng V."/>
            <person name="Clum A."/>
            <person name="Steindorff A."/>
            <person name="Ohm R."/>
            <person name="Martin F."/>
            <person name="Silar P."/>
            <person name="Natvig D."/>
            <person name="Lalanne C."/>
            <person name="Gautier V."/>
            <person name="Ament-Velasquez S.L."/>
            <person name="Kruys A."/>
            <person name="Hutchinson M.I."/>
            <person name="Powell A.J."/>
            <person name="Barry K."/>
            <person name="Miller A.N."/>
            <person name="Grigoriev I.V."/>
            <person name="Debuchy R."/>
            <person name="Gladieux P."/>
            <person name="Thoren M.H."/>
            <person name="Johannesson H."/>
        </authorList>
    </citation>
    <scope>NUCLEOTIDE SEQUENCE</scope>
    <source>
        <strain evidence="2">CBS 307.81</strain>
    </source>
</reference>
<comment type="caution">
    <text evidence="2">The sequence shown here is derived from an EMBL/GenBank/DDBJ whole genome shotgun (WGS) entry which is preliminary data.</text>
</comment>
<keyword evidence="3" id="KW-1185">Reference proteome</keyword>
<evidence type="ECO:0000313" key="2">
    <source>
        <dbReference type="EMBL" id="KAK0670809.1"/>
    </source>
</evidence>
<keyword evidence="1" id="KW-1133">Transmembrane helix</keyword>
<gene>
    <name evidence="2" type="ORF">QBC41DRAFT_316955</name>
</gene>
<accession>A0AA39ZH08</accession>
<name>A0AA39ZH08_9PEZI</name>
<feature type="transmembrane region" description="Helical" evidence="1">
    <location>
        <begin position="135"/>
        <end position="159"/>
    </location>
</feature>
<dbReference type="EMBL" id="JAULSY010000027">
    <property type="protein sequence ID" value="KAK0670809.1"/>
    <property type="molecule type" value="Genomic_DNA"/>
</dbReference>
<organism evidence="2 3">
    <name type="scientific">Cercophora samala</name>
    <dbReference type="NCBI Taxonomy" id="330535"/>
    <lineage>
        <taxon>Eukaryota</taxon>
        <taxon>Fungi</taxon>
        <taxon>Dikarya</taxon>
        <taxon>Ascomycota</taxon>
        <taxon>Pezizomycotina</taxon>
        <taxon>Sordariomycetes</taxon>
        <taxon>Sordariomycetidae</taxon>
        <taxon>Sordariales</taxon>
        <taxon>Lasiosphaeriaceae</taxon>
        <taxon>Cercophora</taxon>
    </lineage>
</organism>
<protein>
    <submittedName>
        <fullName evidence="2">Uncharacterized protein</fullName>
    </submittedName>
</protein>
<keyword evidence="1" id="KW-0472">Membrane</keyword>
<evidence type="ECO:0000256" key="1">
    <source>
        <dbReference type="SAM" id="Phobius"/>
    </source>
</evidence>
<proteinExistence type="predicted"/>
<dbReference type="AlphaFoldDB" id="A0AA39ZH08"/>
<feature type="transmembrane region" description="Helical" evidence="1">
    <location>
        <begin position="50"/>
        <end position="68"/>
    </location>
</feature>